<dbReference type="RefSeq" id="WP_062153661.1">
    <property type="nucleotide sequence ID" value="NZ_CP012373.2"/>
</dbReference>
<dbReference type="OrthoDB" id="9888426at2"/>
<evidence type="ECO:0000313" key="1">
    <source>
        <dbReference type="EMBL" id="AUI69131.1"/>
    </source>
</evidence>
<reference evidence="2" key="1">
    <citation type="submission" date="2016-12" db="EMBL/GenBank/DDBJ databases">
        <title>Complete Genome Sequence of Beggiatoa leptomitiformis D-401.</title>
        <authorList>
            <person name="Fomenkov A."/>
            <person name="Vincze T."/>
            <person name="Grabovich M."/>
            <person name="Anton B.P."/>
            <person name="Dubinina G."/>
            <person name="Orlova M."/>
            <person name="Belousova E."/>
            <person name="Roberts R.J."/>
        </authorList>
    </citation>
    <scope>NUCLEOTIDE SEQUENCE [LARGE SCALE GENOMIC DNA]</scope>
    <source>
        <strain evidence="2">D-401</strain>
    </source>
</reference>
<organism evidence="1 2">
    <name type="scientific">Beggiatoa leptomitoformis</name>
    <dbReference type="NCBI Taxonomy" id="288004"/>
    <lineage>
        <taxon>Bacteria</taxon>
        <taxon>Pseudomonadati</taxon>
        <taxon>Pseudomonadota</taxon>
        <taxon>Gammaproteobacteria</taxon>
        <taxon>Thiotrichales</taxon>
        <taxon>Thiotrichaceae</taxon>
        <taxon>Beggiatoa</taxon>
    </lineage>
</organism>
<accession>A0A2N9YF54</accession>
<dbReference type="AlphaFoldDB" id="A0A2N9YF54"/>
<sequence>MQASTDYQRSFLEKLRKRTWGKDIYTPAIGEWFIEVEESTTEGQKPLAFKKITAIQENQIFCGEERYWTQHHGKAGKKIGDSPNKCIVLTMITAELLEQFAANLQQTQKTETLQDNLRLQILSLSQTMYNQTVNGQFSTKLFSDVVDQLMTLRDKLKDAENPKIF</sequence>
<dbReference type="Proteomes" id="UP000234271">
    <property type="component" value="Chromosome"/>
</dbReference>
<proteinExistence type="predicted"/>
<evidence type="ECO:0000313" key="2">
    <source>
        <dbReference type="Proteomes" id="UP000234271"/>
    </source>
</evidence>
<dbReference type="EMBL" id="CP018889">
    <property type="protein sequence ID" value="AUI69131.1"/>
    <property type="molecule type" value="Genomic_DNA"/>
</dbReference>
<gene>
    <name evidence="1" type="ORF">BLE401_10765</name>
</gene>
<protein>
    <submittedName>
        <fullName evidence="1">Uncharacterized protein</fullName>
    </submittedName>
</protein>
<dbReference type="KEGG" id="blep:AL038_13495"/>
<name>A0A2N9YF54_9GAMM</name>
<keyword evidence="2" id="KW-1185">Reference proteome</keyword>